<feature type="transmembrane region" description="Helical" evidence="13">
    <location>
        <begin position="217"/>
        <end position="240"/>
    </location>
</feature>
<keyword evidence="15" id="KW-1185">Reference proteome</keyword>
<proteinExistence type="inferred from homology"/>
<reference evidence="15" key="1">
    <citation type="journal article" date="2019" name="Int. J. Syst. Evol. Microbiol.">
        <title>The Global Catalogue of Microorganisms (GCM) 10K type strain sequencing project: providing services to taxonomists for standard genome sequencing and annotation.</title>
        <authorList>
            <consortium name="The Broad Institute Genomics Platform"/>
            <consortium name="The Broad Institute Genome Sequencing Center for Infectious Disease"/>
            <person name="Wu L."/>
            <person name="Ma J."/>
        </authorList>
    </citation>
    <scope>NUCLEOTIDE SEQUENCE [LARGE SCALE GENOMIC DNA]</scope>
    <source>
        <strain evidence="15">JCM 18392</strain>
    </source>
</reference>
<feature type="transmembrane region" description="Helical" evidence="13">
    <location>
        <begin position="56"/>
        <end position="74"/>
    </location>
</feature>
<keyword evidence="6" id="KW-0631">Potassium channel</keyword>
<evidence type="ECO:0000256" key="5">
    <source>
        <dbReference type="ARBA" id="ARBA00022692"/>
    </source>
</evidence>
<evidence type="ECO:0000256" key="6">
    <source>
        <dbReference type="ARBA" id="ARBA00022826"/>
    </source>
</evidence>
<keyword evidence="3" id="KW-0813">Transport</keyword>
<evidence type="ECO:0000256" key="12">
    <source>
        <dbReference type="ARBA" id="ARBA00034430"/>
    </source>
</evidence>
<evidence type="ECO:0000256" key="2">
    <source>
        <dbReference type="ARBA" id="ARBA00006920"/>
    </source>
</evidence>
<dbReference type="Proteomes" id="UP001501323">
    <property type="component" value="Unassembled WGS sequence"/>
</dbReference>
<dbReference type="RefSeq" id="WP_345294267.1">
    <property type="nucleotide sequence ID" value="NZ_BAABJY010000001.1"/>
</dbReference>
<keyword evidence="11" id="KW-0407">Ion channel</keyword>
<keyword evidence="10 13" id="KW-0472">Membrane</keyword>
<gene>
    <name evidence="14" type="ORF">GCM10023332_08770</name>
</gene>
<comment type="similarity">
    <text evidence="2">Belongs to the TMEM175 family.</text>
</comment>
<evidence type="ECO:0000256" key="1">
    <source>
        <dbReference type="ARBA" id="ARBA00004141"/>
    </source>
</evidence>
<feature type="transmembrane region" description="Helical" evidence="13">
    <location>
        <begin position="24"/>
        <end position="44"/>
    </location>
</feature>
<protein>
    <recommendedName>
        <fullName evidence="16">DUF1211 domain-containing protein</fullName>
    </recommendedName>
</protein>
<feature type="transmembrane region" description="Helical" evidence="13">
    <location>
        <begin position="140"/>
        <end position="159"/>
    </location>
</feature>
<evidence type="ECO:0000313" key="14">
    <source>
        <dbReference type="EMBL" id="GAA4859098.1"/>
    </source>
</evidence>
<keyword evidence="7" id="KW-0630">Potassium</keyword>
<name>A0ABP9DSW6_9GAMM</name>
<evidence type="ECO:0000256" key="9">
    <source>
        <dbReference type="ARBA" id="ARBA00023065"/>
    </source>
</evidence>
<comment type="subcellular location">
    <subcellularLocation>
        <location evidence="1">Membrane</location>
        <topology evidence="1">Multi-pass membrane protein</topology>
    </subcellularLocation>
</comment>
<feature type="transmembrane region" description="Helical" evidence="13">
    <location>
        <begin position="94"/>
        <end position="120"/>
    </location>
</feature>
<keyword evidence="5 13" id="KW-0812">Transmembrane</keyword>
<evidence type="ECO:0000313" key="15">
    <source>
        <dbReference type="Proteomes" id="UP001501323"/>
    </source>
</evidence>
<evidence type="ECO:0000256" key="11">
    <source>
        <dbReference type="ARBA" id="ARBA00023303"/>
    </source>
</evidence>
<dbReference type="InterPro" id="IPR010617">
    <property type="entry name" value="TMEM175-like"/>
</dbReference>
<evidence type="ECO:0000256" key="7">
    <source>
        <dbReference type="ARBA" id="ARBA00022958"/>
    </source>
</evidence>
<evidence type="ECO:0000256" key="4">
    <source>
        <dbReference type="ARBA" id="ARBA00022538"/>
    </source>
</evidence>
<sequence length="255" mass="28740">MPRQSIGDRDGDGFRLRGQHATRLETFIDASFAFSLTLLVISYNQLPDTVAELRQALMRVPTFIASFALIAMFWNAHHRWSRRFGLHDGWTTLLGLAMVLTVLVYVYPLRMVISSFLSLLSGGWLPSELGVGTSGQLADVQAAFIIYSVGFGLLAWIMWRLNVHALRHADALALDDNERHQLGTEAGVYRILFWVAVLSILASLLVLWIAPAFDRRIMLLAGLPMWLYAALSVVMPLYAMRRGRQWKARRPPGTE</sequence>
<evidence type="ECO:0008006" key="16">
    <source>
        <dbReference type="Google" id="ProtNLM"/>
    </source>
</evidence>
<evidence type="ECO:0000256" key="3">
    <source>
        <dbReference type="ARBA" id="ARBA00022448"/>
    </source>
</evidence>
<evidence type="ECO:0000256" key="8">
    <source>
        <dbReference type="ARBA" id="ARBA00022989"/>
    </source>
</evidence>
<evidence type="ECO:0000256" key="13">
    <source>
        <dbReference type="SAM" id="Phobius"/>
    </source>
</evidence>
<comment type="caution">
    <text evidence="14">The sequence shown here is derived from an EMBL/GenBank/DDBJ whole genome shotgun (WGS) entry which is preliminary data.</text>
</comment>
<accession>A0ABP9DSW6</accession>
<keyword evidence="4" id="KW-0633">Potassium transport</keyword>
<dbReference type="EMBL" id="BAABJY010000001">
    <property type="protein sequence ID" value="GAA4859098.1"/>
    <property type="molecule type" value="Genomic_DNA"/>
</dbReference>
<organism evidence="14 15">
    <name type="scientific">Luteimonas vadosa</name>
    <dbReference type="NCBI Taxonomy" id="1165507"/>
    <lineage>
        <taxon>Bacteria</taxon>
        <taxon>Pseudomonadati</taxon>
        <taxon>Pseudomonadota</taxon>
        <taxon>Gammaproteobacteria</taxon>
        <taxon>Lysobacterales</taxon>
        <taxon>Lysobacteraceae</taxon>
        <taxon>Luteimonas</taxon>
    </lineage>
</organism>
<keyword evidence="9" id="KW-0406">Ion transport</keyword>
<keyword evidence="8 13" id="KW-1133">Transmembrane helix</keyword>
<dbReference type="Pfam" id="PF06736">
    <property type="entry name" value="TMEM175"/>
    <property type="match status" value="1"/>
</dbReference>
<feature type="transmembrane region" description="Helical" evidence="13">
    <location>
        <begin position="191"/>
        <end position="211"/>
    </location>
</feature>
<comment type="catalytic activity">
    <reaction evidence="12">
        <text>K(+)(in) = K(+)(out)</text>
        <dbReference type="Rhea" id="RHEA:29463"/>
        <dbReference type="ChEBI" id="CHEBI:29103"/>
    </reaction>
</comment>
<evidence type="ECO:0000256" key="10">
    <source>
        <dbReference type="ARBA" id="ARBA00023136"/>
    </source>
</evidence>